<name>A0ABV3D3Z8_STREX</name>
<organism evidence="2 3">
    <name type="scientific">Streptomyces exfoliatus</name>
    <name type="common">Streptomyces hydrogenans</name>
    <dbReference type="NCBI Taxonomy" id="1905"/>
    <lineage>
        <taxon>Bacteria</taxon>
        <taxon>Bacillati</taxon>
        <taxon>Actinomycetota</taxon>
        <taxon>Actinomycetes</taxon>
        <taxon>Kitasatosporales</taxon>
        <taxon>Streptomycetaceae</taxon>
        <taxon>Streptomyces</taxon>
    </lineage>
</organism>
<proteinExistence type="predicted"/>
<protein>
    <submittedName>
        <fullName evidence="2">Tetratricopeptide repeat protein</fullName>
    </submittedName>
</protein>
<dbReference type="Proteomes" id="UP001551210">
    <property type="component" value="Unassembled WGS sequence"/>
</dbReference>
<comment type="caution">
    <text evidence="2">The sequence shown here is derived from an EMBL/GenBank/DDBJ whole genome shotgun (WGS) entry which is preliminary data.</text>
</comment>
<keyword evidence="3" id="KW-1185">Reference proteome</keyword>
<sequence>MTNDRDHDQDHDHDWERRVTALWERIDTHEPADFRARVAELAAERPADDPAALFEQGAAHDSTGQPEEAVRFYRRALDQGLTGLRRRRAVIQLASSLRNLGRPDRAVELLTAERDMPTERLDADEQALGTAVDAFLALALADTGRDREAAALALGALAPLLPRYNRSLAHYARALLTAPDGS</sequence>
<evidence type="ECO:0000313" key="2">
    <source>
        <dbReference type="EMBL" id="MEU7297199.1"/>
    </source>
</evidence>
<reference evidence="2 3" key="1">
    <citation type="submission" date="2024-06" db="EMBL/GenBank/DDBJ databases">
        <title>The Natural Products Discovery Center: Release of the First 8490 Sequenced Strains for Exploring Actinobacteria Biosynthetic Diversity.</title>
        <authorList>
            <person name="Kalkreuter E."/>
            <person name="Kautsar S.A."/>
            <person name="Yang D."/>
            <person name="Bader C.D."/>
            <person name="Teijaro C.N."/>
            <person name="Fluegel L."/>
            <person name="Davis C.M."/>
            <person name="Simpson J.R."/>
            <person name="Lauterbach L."/>
            <person name="Steele A.D."/>
            <person name="Gui C."/>
            <person name="Meng S."/>
            <person name="Li G."/>
            <person name="Viehrig K."/>
            <person name="Ye F."/>
            <person name="Su P."/>
            <person name="Kiefer A.F."/>
            <person name="Nichols A."/>
            <person name="Cepeda A.J."/>
            <person name="Yan W."/>
            <person name="Fan B."/>
            <person name="Jiang Y."/>
            <person name="Adhikari A."/>
            <person name="Zheng C.-J."/>
            <person name="Schuster L."/>
            <person name="Cowan T.M."/>
            <person name="Smanski M.J."/>
            <person name="Chevrette M.G."/>
            <person name="De Carvalho L.P.S."/>
            <person name="Shen B."/>
        </authorList>
    </citation>
    <scope>NUCLEOTIDE SEQUENCE [LARGE SCALE GENOMIC DNA]</scope>
    <source>
        <strain evidence="2 3">NPDC045705</strain>
    </source>
</reference>
<dbReference type="InterPro" id="IPR011990">
    <property type="entry name" value="TPR-like_helical_dom_sf"/>
</dbReference>
<dbReference type="RefSeq" id="WP_030146792.1">
    <property type="nucleotide sequence ID" value="NZ_JBEZAM010000059.1"/>
</dbReference>
<dbReference type="Gene3D" id="1.25.40.10">
    <property type="entry name" value="Tetratricopeptide repeat domain"/>
    <property type="match status" value="1"/>
</dbReference>
<accession>A0ABV3D3Z8</accession>
<dbReference type="SUPFAM" id="SSF48452">
    <property type="entry name" value="TPR-like"/>
    <property type="match status" value="1"/>
</dbReference>
<evidence type="ECO:0000259" key="1">
    <source>
        <dbReference type="Pfam" id="PF12688"/>
    </source>
</evidence>
<feature type="domain" description="Tetratrico peptide repeat group 5" evidence="1">
    <location>
        <begin position="50"/>
        <end position="175"/>
    </location>
</feature>
<dbReference type="InterPro" id="IPR041656">
    <property type="entry name" value="TPR_5"/>
</dbReference>
<dbReference type="Pfam" id="PF12688">
    <property type="entry name" value="TPR_5"/>
    <property type="match status" value="1"/>
</dbReference>
<gene>
    <name evidence="2" type="ORF">AB0A76_29050</name>
</gene>
<evidence type="ECO:0000313" key="3">
    <source>
        <dbReference type="Proteomes" id="UP001551210"/>
    </source>
</evidence>
<dbReference type="EMBL" id="JBEZAM010000059">
    <property type="protein sequence ID" value="MEU7297199.1"/>
    <property type="molecule type" value="Genomic_DNA"/>
</dbReference>